<feature type="region of interest" description="Disordered" evidence="1">
    <location>
        <begin position="1"/>
        <end position="28"/>
    </location>
</feature>
<dbReference type="OrthoDB" id="1297709at2759"/>
<evidence type="ECO:0000259" key="3">
    <source>
        <dbReference type="Pfam" id="PF13962"/>
    </source>
</evidence>
<comment type="caution">
    <text evidence="4">The sequence shown here is derived from an EMBL/GenBank/DDBJ whole genome shotgun (WGS) entry which is preliminary data.</text>
</comment>
<reference evidence="4 5" key="1">
    <citation type="submission" date="2020-09" db="EMBL/GenBank/DDBJ databases">
        <title>De no assembly of potato wild relative species, Solanum commersonii.</title>
        <authorList>
            <person name="Cho K."/>
        </authorList>
    </citation>
    <scope>NUCLEOTIDE SEQUENCE [LARGE SCALE GENOMIC DNA]</scope>
    <source>
        <strain evidence="4">LZ3.2</strain>
        <tissue evidence="4">Leaf</tissue>
    </source>
</reference>
<dbReference type="InterPro" id="IPR026961">
    <property type="entry name" value="PGG_dom"/>
</dbReference>
<accession>A0A9J6AC09</accession>
<dbReference type="PANTHER" id="PTHR24177">
    <property type="entry name" value="CASKIN"/>
    <property type="match status" value="1"/>
</dbReference>
<evidence type="ECO:0000313" key="5">
    <source>
        <dbReference type="Proteomes" id="UP000824120"/>
    </source>
</evidence>
<feature type="domain" description="PGG" evidence="3">
    <location>
        <begin position="254"/>
        <end position="366"/>
    </location>
</feature>
<proteinExistence type="predicted"/>
<dbReference type="Pfam" id="PF13962">
    <property type="entry name" value="PGG"/>
    <property type="match status" value="1"/>
</dbReference>
<protein>
    <recommendedName>
        <fullName evidence="3">PGG domain-containing protein</fullName>
    </recommendedName>
</protein>
<feature type="transmembrane region" description="Helical" evidence="2">
    <location>
        <begin position="378"/>
        <end position="399"/>
    </location>
</feature>
<organism evidence="4 5">
    <name type="scientific">Solanum commersonii</name>
    <name type="common">Commerson's wild potato</name>
    <name type="synonym">Commerson's nightshade</name>
    <dbReference type="NCBI Taxonomy" id="4109"/>
    <lineage>
        <taxon>Eukaryota</taxon>
        <taxon>Viridiplantae</taxon>
        <taxon>Streptophyta</taxon>
        <taxon>Embryophyta</taxon>
        <taxon>Tracheophyta</taxon>
        <taxon>Spermatophyta</taxon>
        <taxon>Magnoliopsida</taxon>
        <taxon>eudicotyledons</taxon>
        <taxon>Gunneridae</taxon>
        <taxon>Pentapetalae</taxon>
        <taxon>asterids</taxon>
        <taxon>lamiids</taxon>
        <taxon>Solanales</taxon>
        <taxon>Solanaceae</taxon>
        <taxon>Solanoideae</taxon>
        <taxon>Solaneae</taxon>
        <taxon>Solanum</taxon>
    </lineage>
</organism>
<keyword evidence="5" id="KW-1185">Reference proteome</keyword>
<feature type="compositionally biased region" description="Basic and acidic residues" evidence="1">
    <location>
        <begin position="1"/>
        <end position="10"/>
    </location>
</feature>
<name>A0A9J6AC09_SOLCO</name>
<dbReference type="GO" id="GO:0016020">
    <property type="term" value="C:membrane"/>
    <property type="evidence" value="ECO:0007669"/>
    <property type="project" value="TreeGrafter"/>
</dbReference>
<feature type="transmembrane region" description="Helical" evidence="2">
    <location>
        <begin position="342"/>
        <end position="366"/>
    </location>
</feature>
<evidence type="ECO:0000256" key="2">
    <source>
        <dbReference type="SAM" id="Phobius"/>
    </source>
</evidence>
<evidence type="ECO:0000256" key="1">
    <source>
        <dbReference type="SAM" id="MobiDB-lite"/>
    </source>
</evidence>
<dbReference type="PANTHER" id="PTHR24177:SF365">
    <property type="entry name" value="ANKYRIN REPEAT-CONTAINING PROTEIN NPR4-LIKE ISOFORM X1"/>
    <property type="match status" value="1"/>
</dbReference>
<feature type="transmembrane region" description="Helical" evidence="2">
    <location>
        <begin position="263"/>
        <end position="285"/>
    </location>
</feature>
<sequence>MDSKSSHDIEPVAQDCEQFGSRERRDIENPLPDPVLAFMQFEDIIMANKSSHDVKSVAHTCEDNGSHIEDQSRTLARSIGFVQELMKLMKADDLEVKNKLGETAFYYVAMSGCIEIDHVALNIFNKDKELASKMLQLGNSEILSISSSLECRGNLKKCSGAYSSPVWRKFISVISMAKRHESYRIHPHLIWRERRLCRHHYSGFLEQCERYCGSRKWRKLHHLYSNWLETPMGRKTPKKLFREENKVLLKEGERWMKDTANSCMLVATLIATMVLAVGFTAPGGYNDDNGIPILLELNGFIVFIISDAVAVFTSIVSIIMFLSILTSRYAEDDFLVSLPAKLLFGLTMLFVSIFSMLLAFAATFFLVYSNHMGWEPKLIAACAGVPLALFGCLQYKLWFDLVKSTYRSKFLFKPGKHSLF</sequence>
<keyword evidence="2" id="KW-0472">Membrane</keyword>
<dbReference type="AlphaFoldDB" id="A0A9J6AC09"/>
<evidence type="ECO:0000313" key="4">
    <source>
        <dbReference type="EMBL" id="KAG5621852.1"/>
    </source>
</evidence>
<keyword evidence="2" id="KW-1133">Transmembrane helix</keyword>
<dbReference type="Proteomes" id="UP000824120">
    <property type="component" value="Chromosome 2"/>
</dbReference>
<keyword evidence="2" id="KW-0812">Transmembrane</keyword>
<gene>
    <name evidence="4" type="ORF">H5410_007070</name>
</gene>
<dbReference type="EMBL" id="JACXVP010000002">
    <property type="protein sequence ID" value="KAG5621852.1"/>
    <property type="molecule type" value="Genomic_DNA"/>
</dbReference>
<feature type="transmembrane region" description="Helical" evidence="2">
    <location>
        <begin position="297"/>
        <end position="322"/>
    </location>
</feature>